<dbReference type="SMART" id="SM00575">
    <property type="entry name" value="ZnF_PMZ"/>
    <property type="match status" value="1"/>
</dbReference>
<accession>K3XRE7</accession>
<evidence type="ECO:0000313" key="6">
    <source>
        <dbReference type="EnsemblPlants" id="KQL06454"/>
    </source>
</evidence>
<organism evidence="6 7">
    <name type="scientific">Setaria italica</name>
    <name type="common">Foxtail millet</name>
    <name type="synonym">Panicum italicum</name>
    <dbReference type="NCBI Taxonomy" id="4555"/>
    <lineage>
        <taxon>Eukaryota</taxon>
        <taxon>Viridiplantae</taxon>
        <taxon>Streptophyta</taxon>
        <taxon>Embryophyta</taxon>
        <taxon>Tracheophyta</taxon>
        <taxon>Spermatophyta</taxon>
        <taxon>Magnoliopsida</taxon>
        <taxon>Liliopsida</taxon>
        <taxon>Poales</taxon>
        <taxon>Poaceae</taxon>
        <taxon>PACMAD clade</taxon>
        <taxon>Panicoideae</taxon>
        <taxon>Panicodae</taxon>
        <taxon>Paniceae</taxon>
        <taxon>Cenchrinae</taxon>
        <taxon>Setaria</taxon>
    </lineage>
</organism>
<dbReference type="Pfam" id="PF10551">
    <property type="entry name" value="MULE"/>
    <property type="match status" value="1"/>
</dbReference>
<dbReference type="InterPro" id="IPR006564">
    <property type="entry name" value="Znf_PMZ"/>
</dbReference>
<dbReference type="PANTHER" id="PTHR31973:SF184">
    <property type="entry name" value="OS02G0685500 PROTEIN"/>
    <property type="match status" value="1"/>
</dbReference>
<dbReference type="GO" id="GO:0008270">
    <property type="term" value="F:zinc ion binding"/>
    <property type="evidence" value="ECO:0007669"/>
    <property type="project" value="UniProtKB-KW"/>
</dbReference>
<evidence type="ECO:0000256" key="4">
    <source>
        <dbReference type="PROSITE-ProRule" id="PRU00325"/>
    </source>
</evidence>
<name>K3XRE7_SETIT</name>
<dbReference type="eggNOG" id="ENOG502QSE3">
    <property type="taxonomic scope" value="Eukaryota"/>
</dbReference>
<keyword evidence="1" id="KW-0479">Metal-binding</keyword>
<dbReference type="EMBL" id="AGNK02003253">
    <property type="status" value="NOT_ANNOTATED_CDS"/>
    <property type="molecule type" value="Genomic_DNA"/>
</dbReference>
<evidence type="ECO:0000259" key="5">
    <source>
        <dbReference type="PROSITE" id="PS50966"/>
    </source>
</evidence>
<dbReference type="InterPro" id="IPR007527">
    <property type="entry name" value="Znf_SWIM"/>
</dbReference>
<dbReference type="EnsemblPlants" id="KQL06454">
    <property type="protein sequence ID" value="KQL06454"/>
    <property type="gene ID" value="SETIT_004489mg"/>
</dbReference>
<dbReference type="AlphaFoldDB" id="K3XRE7"/>
<evidence type="ECO:0000256" key="2">
    <source>
        <dbReference type="ARBA" id="ARBA00022771"/>
    </source>
</evidence>
<dbReference type="PROSITE" id="PS50966">
    <property type="entry name" value="ZF_SWIM"/>
    <property type="match status" value="1"/>
</dbReference>
<protein>
    <recommendedName>
        <fullName evidence="5">SWIM-type domain-containing protein</fullName>
    </recommendedName>
</protein>
<reference evidence="6" key="2">
    <citation type="submission" date="2018-08" db="UniProtKB">
        <authorList>
            <consortium name="EnsemblPlants"/>
        </authorList>
    </citation>
    <scope>IDENTIFICATION</scope>
    <source>
        <strain evidence="6">Yugu1</strain>
    </source>
</reference>
<dbReference type="Proteomes" id="UP000004995">
    <property type="component" value="Unassembled WGS sequence"/>
</dbReference>
<evidence type="ECO:0000256" key="1">
    <source>
        <dbReference type="ARBA" id="ARBA00022723"/>
    </source>
</evidence>
<keyword evidence="3" id="KW-0862">Zinc</keyword>
<sequence length="686" mass="78978">MNEVVELFDARPSFKDLVDRAMRKYGCGVDEMTLRGRFDCWKVRPHCVRMNLAFESNWKQYKEVVEHANVVCLEVVVDICPRPSANVALRDEVQLVVENGTQESTISQHGLGESQSDFGLAIANDEFSNDIFEREEANIDGDDISLGSKDDDFEEKDGAEDVQANTHEDVGVRDRPESVEGMSCRTPIRSLSMIHKAICESTMVNSEGIPYSENLVIKKGMKFNSFEKLKFLLADYAVRLHRLFSVIHSDKNLRYDVMCKQGCTGQWRISKIVQPHTCRSSQPKRVHAQCTATGYRVKYLKAWRAKQHAIALLWGDWKESYGMVPRVLIVMAYYNPGIKWFPHTSGMMQPDNGIFKHVLQRVFCCFPQCRVSFQHCHPVILVNTTLLTGKYKGTLMMVVAVDPEQQLVPLTFALAERENNDSWSWFMKLVCRYVLRPSRQVVHEALCANMWRRQKNKEVIGKLKVLCMVHTEKEFDKKLEDFVKDLNDEAKQWLKGEMEDKDKWLQAFDEGGMRYGIMTTNYSESLNNVFKCIRSRPAARIIEYSFQTCNAYFVDRWQKARDLLNEGHRNGKVADDYISDAELRSVNQLPESYELERMVYCVRGTGSTNIGCESHGGRNYRVDLNEGSCSCKVPQLLHLPCSHLITTCKARGLNFESPMYMSPLYSRKHTIKIWESSFESYLDPSQ</sequence>
<keyword evidence="7" id="KW-1185">Reference proteome</keyword>
<dbReference type="InterPro" id="IPR018289">
    <property type="entry name" value="MULE_transposase_dom"/>
</dbReference>
<dbReference type="PANTHER" id="PTHR31973">
    <property type="entry name" value="POLYPROTEIN, PUTATIVE-RELATED"/>
    <property type="match status" value="1"/>
</dbReference>
<dbReference type="HOGENOM" id="CLU_006767_3_1_1"/>
<evidence type="ECO:0000256" key="3">
    <source>
        <dbReference type="ARBA" id="ARBA00022833"/>
    </source>
</evidence>
<feature type="domain" description="SWIM-type" evidence="5">
    <location>
        <begin position="620"/>
        <end position="652"/>
    </location>
</feature>
<dbReference type="Pfam" id="PF04434">
    <property type="entry name" value="SWIM"/>
    <property type="match status" value="1"/>
</dbReference>
<evidence type="ECO:0000313" key="7">
    <source>
        <dbReference type="Proteomes" id="UP000004995"/>
    </source>
</evidence>
<reference evidence="7" key="1">
    <citation type="journal article" date="2012" name="Nat. Biotechnol.">
        <title>Reference genome sequence of the model plant Setaria.</title>
        <authorList>
            <person name="Bennetzen J.L."/>
            <person name="Schmutz J."/>
            <person name="Wang H."/>
            <person name="Percifield R."/>
            <person name="Hawkins J."/>
            <person name="Pontaroli A.C."/>
            <person name="Estep M."/>
            <person name="Feng L."/>
            <person name="Vaughn J.N."/>
            <person name="Grimwood J."/>
            <person name="Jenkins J."/>
            <person name="Barry K."/>
            <person name="Lindquist E."/>
            <person name="Hellsten U."/>
            <person name="Deshpande S."/>
            <person name="Wang X."/>
            <person name="Wu X."/>
            <person name="Mitros T."/>
            <person name="Triplett J."/>
            <person name="Yang X."/>
            <person name="Ye C.Y."/>
            <person name="Mauro-Herrera M."/>
            <person name="Wang L."/>
            <person name="Li P."/>
            <person name="Sharma M."/>
            <person name="Sharma R."/>
            <person name="Ronald P.C."/>
            <person name="Panaud O."/>
            <person name="Kellogg E.A."/>
            <person name="Brutnell T.P."/>
            <person name="Doust A.N."/>
            <person name="Tuskan G.A."/>
            <person name="Rokhsar D."/>
            <person name="Devos K.M."/>
        </authorList>
    </citation>
    <scope>NUCLEOTIDE SEQUENCE [LARGE SCALE GENOMIC DNA]</scope>
    <source>
        <strain evidence="7">cv. Yugu1</strain>
    </source>
</reference>
<proteinExistence type="predicted"/>
<dbReference type="InParanoid" id="K3XRE7"/>
<keyword evidence="2 4" id="KW-0863">Zinc-finger</keyword>
<dbReference type="Gramene" id="KQL06454">
    <property type="protein sequence ID" value="KQL06454"/>
    <property type="gene ID" value="SETIT_004489mg"/>
</dbReference>